<keyword evidence="1" id="KW-0732">Signal</keyword>
<dbReference type="EMBL" id="LR899013">
    <property type="protein sequence ID" value="CAD7089989.1"/>
    <property type="molecule type" value="Genomic_DNA"/>
</dbReference>
<evidence type="ECO:0000313" key="2">
    <source>
        <dbReference type="EMBL" id="CAD7089989.1"/>
    </source>
</evidence>
<feature type="signal peptide" evidence="1">
    <location>
        <begin position="1"/>
        <end position="23"/>
    </location>
</feature>
<reference evidence="2 3" key="1">
    <citation type="submission" date="2020-11" db="EMBL/GenBank/DDBJ databases">
        <authorList>
            <person name="Wallbank WR R."/>
            <person name="Pardo Diaz C."/>
            <person name="Kozak K."/>
            <person name="Martin S."/>
            <person name="Jiggins C."/>
            <person name="Moest M."/>
            <person name="Warren A I."/>
            <person name="Generalovic N T."/>
            <person name="Byers J.R.P. K."/>
            <person name="Montejo-Kovacevich G."/>
            <person name="Yen C E."/>
        </authorList>
    </citation>
    <scope>NUCLEOTIDE SEQUENCE [LARGE SCALE GENOMIC DNA]</scope>
</reference>
<dbReference type="AlphaFoldDB" id="A0A7R8UZF8"/>
<accession>A0A7R8UZF8</accession>
<evidence type="ECO:0000256" key="1">
    <source>
        <dbReference type="SAM" id="SignalP"/>
    </source>
</evidence>
<gene>
    <name evidence="2" type="ORF">HERILL_LOCUS12504</name>
</gene>
<dbReference type="OrthoDB" id="8068050at2759"/>
<keyword evidence="3" id="KW-1185">Reference proteome</keyword>
<protein>
    <submittedName>
        <fullName evidence="2">Uncharacterized protein</fullName>
    </submittedName>
</protein>
<proteinExistence type="predicted"/>
<feature type="chain" id="PRO_5031057702" evidence="1">
    <location>
        <begin position="24"/>
        <end position="75"/>
    </location>
</feature>
<name>A0A7R8UZF8_HERIL</name>
<dbReference type="Proteomes" id="UP000594454">
    <property type="component" value="Chromosome 5"/>
</dbReference>
<evidence type="ECO:0000313" key="3">
    <source>
        <dbReference type="Proteomes" id="UP000594454"/>
    </source>
</evidence>
<organism evidence="2 3">
    <name type="scientific">Hermetia illucens</name>
    <name type="common">Black soldier fly</name>
    <dbReference type="NCBI Taxonomy" id="343691"/>
    <lineage>
        <taxon>Eukaryota</taxon>
        <taxon>Metazoa</taxon>
        <taxon>Ecdysozoa</taxon>
        <taxon>Arthropoda</taxon>
        <taxon>Hexapoda</taxon>
        <taxon>Insecta</taxon>
        <taxon>Pterygota</taxon>
        <taxon>Neoptera</taxon>
        <taxon>Endopterygota</taxon>
        <taxon>Diptera</taxon>
        <taxon>Brachycera</taxon>
        <taxon>Stratiomyomorpha</taxon>
        <taxon>Stratiomyidae</taxon>
        <taxon>Hermetiinae</taxon>
        <taxon>Hermetia</taxon>
    </lineage>
</organism>
<sequence length="75" mass="7869">MARYASALFLAIFVAFVYTSVECAVVVPGVSIQDATVQLVGSKPSKECMPVGGRCHSSADCCSKRCLTYSAKCVG</sequence>
<dbReference type="InParanoid" id="A0A7R8UZF8"/>